<dbReference type="HOGENOM" id="CLU_1865887_0_0_1"/>
<proteinExistence type="predicted"/>
<reference evidence="2" key="2">
    <citation type="submission" date="2015-01" db="EMBL/GenBank/DDBJ databases">
        <title>Evolutionary Origins and Diversification of the Mycorrhizal Mutualists.</title>
        <authorList>
            <consortium name="DOE Joint Genome Institute"/>
            <consortium name="Mycorrhizal Genomics Consortium"/>
            <person name="Kohler A."/>
            <person name="Kuo A."/>
            <person name="Nagy L.G."/>
            <person name="Floudas D."/>
            <person name="Copeland A."/>
            <person name="Barry K.W."/>
            <person name="Cichocki N."/>
            <person name="Veneault-Fourrey C."/>
            <person name="LaButti K."/>
            <person name="Lindquist E.A."/>
            <person name="Lipzen A."/>
            <person name="Lundell T."/>
            <person name="Morin E."/>
            <person name="Murat C."/>
            <person name="Riley R."/>
            <person name="Ohm R."/>
            <person name="Sun H."/>
            <person name="Tunlid A."/>
            <person name="Henrissat B."/>
            <person name="Grigoriev I.V."/>
            <person name="Hibbett D.S."/>
            <person name="Martin F."/>
        </authorList>
    </citation>
    <scope>NUCLEOTIDE SEQUENCE [LARGE SCALE GENOMIC DNA]</scope>
    <source>
        <strain evidence="2">F 1598</strain>
    </source>
</reference>
<protein>
    <submittedName>
        <fullName evidence="1">Uncharacterized protein</fullName>
    </submittedName>
</protein>
<dbReference type="Proteomes" id="UP000054166">
    <property type="component" value="Unassembled WGS sequence"/>
</dbReference>
<evidence type="ECO:0000313" key="1">
    <source>
        <dbReference type="EMBL" id="KIM80638.1"/>
    </source>
</evidence>
<dbReference type="EMBL" id="KN833003">
    <property type="protein sequence ID" value="KIM80638.1"/>
    <property type="molecule type" value="Genomic_DNA"/>
</dbReference>
<accession>A0A0C3B376</accession>
<dbReference type="InParanoid" id="A0A0C3B376"/>
<dbReference type="AlphaFoldDB" id="A0A0C3B376"/>
<gene>
    <name evidence="1" type="ORF">PILCRDRAFT_89583</name>
</gene>
<keyword evidence="2" id="KW-1185">Reference proteome</keyword>
<evidence type="ECO:0000313" key="2">
    <source>
        <dbReference type="Proteomes" id="UP000054166"/>
    </source>
</evidence>
<reference evidence="1 2" key="1">
    <citation type="submission" date="2014-04" db="EMBL/GenBank/DDBJ databases">
        <authorList>
            <consortium name="DOE Joint Genome Institute"/>
            <person name="Kuo A."/>
            <person name="Tarkka M."/>
            <person name="Buscot F."/>
            <person name="Kohler A."/>
            <person name="Nagy L.G."/>
            <person name="Floudas D."/>
            <person name="Copeland A."/>
            <person name="Barry K.W."/>
            <person name="Cichocki N."/>
            <person name="Veneault-Fourrey C."/>
            <person name="LaButti K."/>
            <person name="Lindquist E.A."/>
            <person name="Lipzen A."/>
            <person name="Lundell T."/>
            <person name="Morin E."/>
            <person name="Murat C."/>
            <person name="Sun H."/>
            <person name="Tunlid A."/>
            <person name="Henrissat B."/>
            <person name="Grigoriev I.V."/>
            <person name="Hibbett D.S."/>
            <person name="Martin F."/>
            <person name="Nordberg H.P."/>
            <person name="Cantor M.N."/>
            <person name="Hua S.X."/>
        </authorList>
    </citation>
    <scope>NUCLEOTIDE SEQUENCE [LARGE SCALE GENOMIC DNA]</scope>
    <source>
        <strain evidence="1 2">F 1598</strain>
    </source>
</reference>
<sequence>MRSPEVVTYSLKGSKMVYQAIDFVQKEFGDELGQIERNHISFSVHMFANGTNKLRSVRIGVKAWPAVISHLKTFEIIDVHVQPEGCMEHADGPPGYHEVKEEEGKCVTYSIPGDILKMAVDYSASKKGKPKKLWFRC</sequence>
<name>A0A0C3B376_PILCF</name>
<dbReference type="OrthoDB" id="3198848at2759"/>
<organism evidence="1 2">
    <name type="scientific">Piloderma croceum (strain F 1598)</name>
    <dbReference type="NCBI Taxonomy" id="765440"/>
    <lineage>
        <taxon>Eukaryota</taxon>
        <taxon>Fungi</taxon>
        <taxon>Dikarya</taxon>
        <taxon>Basidiomycota</taxon>
        <taxon>Agaricomycotina</taxon>
        <taxon>Agaricomycetes</taxon>
        <taxon>Agaricomycetidae</taxon>
        <taxon>Atheliales</taxon>
        <taxon>Atheliaceae</taxon>
        <taxon>Piloderma</taxon>
    </lineage>
</organism>